<evidence type="ECO:0000313" key="5">
    <source>
        <dbReference type="EMBL" id="MEK8028166.1"/>
    </source>
</evidence>
<gene>
    <name evidence="5" type="primary">ypfH</name>
    <name evidence="5" type="ORF">AACH11_19570</name>
</gene>
<accession>A0ABU9BE16</accession>
<sequence>MTTPSPTRLPATLEWLPADGQPPALLLVLLHGWGASAQDMAPLARTLHQQFPRAVIVAPDGFEPLDGAGTTPLAGRQWFSLTGEAGGRLSDEERPARVDAMLPRLADWLRAAQAAWGIEPQATALFGFSQGAIVSLELVQRHDGLCGRVLAFSGRYARLPEATLQHTTLHFFHGADDPVIPADHARAAMARLQQLQGDATIDIASGVGHAMPPALVQCALQRLTSHIPRRTWLAAMGAAGGEGAESAAGEDGPAAPPTPSTPSP</sequence>
<dbReference type="InterPro" id="IPR003140">
    <property type="entry name" value="PLipase/COase/thioEstase"/>
</dbReference>
<dbReference type="NCBIfam" id="NF008525">
    <property type="entry name" value="PRK11460.1"/>
    <property type="match status" value="1"/>
</dbReference>
<dbReference type="PANTHER" id="PTHR10655:SF17">
    <property type="entry name" value="LYSOPHOSPHOLIPASE-LIKE PROTEIN 1"/>
    <property type="match status" value="1"/>
</dbReference>
<dbReference type="PANTHER" id="PTHR10655">
    <property type="entry name" value="LYSOPHOSPHOLIPASE-RELATED"/>
    <property type="match status" value="1"/>
</dbReference>
<comment type="caution">
    <text evidence="5">The sequence shown here is derived from an EMBL/GenBank/DDBJ whole genome shotgun (WGS) entry which is preliminary data.</text>
</comment>
<keyword evidence="2" id="KW-0378">Hydrolase</keyword>
<dbReference type="Pfam" id="PF02230">
    <property type="entry name" value="Abhydrolase_2"/>
    <property type="match status" value="1"/>
</dbReference>
<dbReference type="RefSeq" id="WP_341375950.1">
    <property type="nucleotide sequence ID" value="NZ_JBBUTF010000020.1"/>
</dbReference>
<dbReference type="EMBL" id="JBBUTF010000020">
    <property type="protein sequence ID" value="MEK8028166.1"/>
    <property type="molecule type" value="Genomic_DNA"/>
</dbReference>
<evidence type="ECO:0000256" key="2">
    <source>
        <dbReference type="ARBA" id="ARBA00022801"/>
    </source>
</evidence>
<dbReference type="Gene3D" id="3.40.50.1820">
    <property type="entry name" value="alpha/beta hydrolase"/>
    <property type="match status" value="1"/>
</dbReference>
<protein>
    <submittedName>
        <fullName evidence="5">Esterase</fullName>
    </submittedName>
</protein>
<evidence type="ECO:0000256" key="1">
    <source>
        <dbReference type="ARBA" id="ARBA00006499"/>
    </source>
</evidence>
<feature type="compositionally biased region" description="Pro residues" evidence="3">
    <location>
        <begin position="254"/>
        <end position="264"/>
    </location>
</feature>
<evidence type="ECO:0000256" key="3">
    <source>
        <dbReference type="SAM" id="MobiDB-lite"/>
    </source>
</evidence>
<feature type="region of interest" description="Disordered" evidence="3">
    <location>
        <begin position="238"/>
        <end position="264"/>
    </location>
</feature>
<comment type="similarity">
    <text evidence="1">Belongs to the AB hydrolase superfamily. AB hydrolase 2 family.</text>
</comment>
<name>A0ABU9BE16_9BURK</name>
<reference evidence="5 6" key="1">
    <citation type="submission" date="2024-04" db="EMBL/GenBank/DDBJ databases">
        <title>Novel species of the genus Ideonella isolated from streams.</title>
        <authorList>
            <person name="Lu H."/>
        </authorList>
    </citation>
    <scope>NUCLEOTIDE SEQUENCE [LARGE SCALE GENOMIC DNA]</scope>
    <source>
        <strain evidence="5 6">BYS139W</strain>
    </source>
</reference>
<dbReference type="SUPFAM" id="SSF53474">
    <property type="entry name" value="alpha/beta-Hydrolases"/>
    <property type="match status" value="1"/>
</dbReference>
<dbReference type="InterPro" id="IPR050565">
    <property type="entry name" value="LYPA1-2/EST-like"/>
</dbReference>
<proteinExistence type="inferred from homology"/>
<dbReference type="InterPro" id="IPR029058">
    <property type="entry name" value="AB_hydrolase_fold"/>
</dbReference>
<dbReference type="Proteomes" id="UP001368500">
    <property type="component" value="Unassembled WGS sequence"/>
</dbReference>
<keyword evidence="6" id="KW-1185">Reference proteome</keyword>
<evidence type="ECO:0000313" key="6">
    <source>
        <dbReference type="Proteomes" id="UP001368500"/>
    </source>
</evidence>
<feature type="domain" description="Phospholipase/carboxylesterase/thioesterase" evidence="4">
    <location>
        <begin position="20"/>
        <end position="226"/>
    </location>
</feature>
<feature type="compositionally biased region" description="Low complexity" evidence="3">
    <location>
        <begin position="244"/>
        <end position="253"/>
    </location>
</feature>
<organism evidence="5 6">
    <name type="scientific">Pseudaquabacterium rugosum</name>
    <dbReference type="NCBI Taxonomy" id="2984194"/>
    <lineage>
        <taxon>Bacteria</taxon>
        <taxon>Pseudomonadati</taxon>
        <taxon>Pseudomonadota</taxon>
        <taxon>Betaproteobacteria</taxon>
        <taxon>Burkholderiales</taxon>
        <taxon>Sphaerotilaceae</taxon>
        <taxon>Pseudaquabacterium</taxon>
    </lineage>
</organism>
<evidence type="ECO:0000259" key="4">
    <source>
        <dbReference type="Pfam" id="PF02230"/>
    </source>
</evidence>